<comment type="caution">
    <text evidence="2">The sequence shown here is derived from an EMBL/GenBank/DDBJ whole genome shotgun (WGS) entry which is preliminary data.</text>
</comment>
<dbReference type="Proteomes" id="UP001341840">
    <property type="component" value="Unassembled WGS sequence"/>
</dbReference>
<reference evidence="2 3" key="1">
    <citation type="journal article" date="2023" name="Plants (Basel)">
        <title>Bridging the Gap: Combining Genomics and Transcriptomics Approaches to Understand Stylosanthes scabra, an Orphan Legume from the Brazilian Caatinga.</title>
        <authorList>
            <person name="Ferreira-Neto J.R.C."/>
            <person name="da Silva M.D."/>
            <person name="Binneck E."/>
            <person name="de Melo N.F."/>
            <person name="da Silva R.H."/>
            <person name="de Melo A.L.T.M."/>
            <person name="Pandolfi V."/>
            <person name="Bustamante F.O."/>
            <person name="Brasileiro-Vidal A.C."/>
            <person name="Benko-Iseppon A.M."/>
        </authorList>
    </citation>
    <scope>NUCLEOTIDE SEQUENCE [LARGE SCALE GENOMIC DNA]</scope>
    <source>
        <tissue evidence="2">Leaves</tissue>
    </source>
</reference>
<evidence type="ECO:0000259" key="1">
    <source>
        <dbReference type="Pfam" id="PF00076"/>
    </source>
</evidence>
<feature type="domain" description="RRM" evidence="1">
    <location>
        <begin position="3"/>
        <end position="31"/>
    </location>
</feature>
<keyword evidence="3" id="KW-1185">Reference proteome</keyword>
<organism evidence="2 3">
    <name type="scientific">Stylosanthes scabra</name>
    <dbReference type="NCBI Taxonomy" id="79078"/>
    <lineage>
        <taxon>Eukaryota</taxon>
        <taxon>Viridiplantae</taxon>
        <taxon>Streptophyta</taxon>
        <taxon>Embryophyta</taxon>
        <taxon>Tracheophyta</taxon>
        <taxon>Spermatophyta</taxon>
        <taxon>Magnoliopsida</taxon>
        <taxon>eudicotyledons</taxon>
        <taxon>Gunneridae</taxon>
        <taxon>Pentapetalae</taxon>
        <taxon>rosids</taxon>
        <taxon>fabids</taxon>
        <taxon>Fabales</taxon>
        <taxon>Fabaceae</taxon>
        <taxon>Papilionoideae</taxon>
        <taxon>50 kb inversion clade</taxon>
        <taxon>dalbergioids sensu lato</taxon>
        <taxon>Dalbergieae</taxon>
        <taxon>Pterocarpus clade</taxon>
        <taxon>Stylosanthes</taxon>
    </lineage>
</organism>
<dbReference type="Pfam" id="PF00076">
    <property type="entry name" value="RRM_1"/>
    <property type="match status" value="1"/>
</dbReference>
<gene>
    <name evidence="2" type="ORF">PIB30_020447</name>
</gene>
<dbReference type="InterPro" id="IPR000504">
    <property type="entry name" value="RRM_dom"/>
</dbReference>
<proteinExistence type="predicted"/>
<protein>
    <recommendedName>
        <fullName evidence="1">RRM domain-containing protein</fullName>
    </recommendedName>
</protein>
<evidence type="ECO:0000313" key="3">
    <source>
        <dbReference type="Proteomes" id="UP001341840"/>
    </source>
</evidence>
<evidence type="ECO:0000313" key="2">
    <source>
        <dbReference type="EMBL" id="MED6157128.1"/>
    </source>
</evidence>
<dbReference type="SUPFAM" id="SSF54928">
    <property type="entry name" value="RNA-binding domain, RBD"/>
    <property type="match status" value="1"/>
</dbReference>
<sequence>MKSPFAFVRFEEWRDARRAIEKMNGTIWNGFACQGGEIRKGQGSLKWLYAGIFNEVRPYSRYKWSLSRRVWVELMGLPIHTWSNNTFEKIVKVLDEKLVMHHNLTEGCESFSVARVLVDTFKWELIQQWLTVKCENVEFEVYTKEIGAEVALKGVPSEVEETMMKLAEDKRNISDFPRNLRRVDKRWAGRVIRVKSVLRFVEAKAHVDMENTMEDLGLVQLFDEQKKGELSTSLDTCPYPPGYGPCKEGAHVHKEMREQGAKSSYVANSDRAPKTNKLSMTIEIFDQKIHEGDIEDEAKTKQLCEEGELWEWETDMVRGENNIDQVDVSETKKNTIYRRLTKKSLGSGDDIGSEVVYVVNVDGGMLVNWCKDSLGARES</sequence>
<dbReference type="CDD" id="cd00590">
    <property type="entry name" value="RRM_SF"/>
    <property type="match status" value="1"/>
</dbReference>
<accession>A0ABU6UBT6</accession>
<dbReference type="InterPro" id="IPR035979">
    <property type="entry name" value="RBD_domain_sf"/>
</dbReference>
<dbReference type="EMBL" id="JASCZI010120894">
    <property type="protein sequence ID" value="MED6157128.1"/>
    <property type="molecule type" value="Genomic_DNA"/>
</dbReference>
<name>A0ABU6UBT6_9FABA</name>